<comment type="caution">
    <text evidence="1">The sequence shown here is derived from an EMBL/GenBank/DDBJ whole genome shotgun (WGS) entry which is preliminary data.</text>
</comment>
<evidence type="ECO:0000313" key="2">
    <source>
        <dbReference type="Proteomes" id="UP000789706"/>
    </source>
</evidence>
<reference evidence="1" key="1">
    <citation type="submission" date="2021-06" db="EMBL/GenBank/DDBJ databases">
        <authorList>
            <person name="Kallberg Y."/>
            <person name="Tangrot J."/>
            <person name="Rosling A."/>
        </authorList>
    </citation>
    <scope>NUCLEOTIDE SEQUENCE</scope>
    <source>
        <strain evidence="1">AZ414A</strain>
    </source>
</reference>
<gene>
    <name evidence="1" type="ORF">DEBURN_LOCUS7253</name>
</gene>
<dbReference type="Proteomes" id="UP000789706">
    <property type="component" value="Unassembled WGS sequence"/>
</dbReference>
<keyword evidence="2" id="KW-1185">Reference proteome</keyword>
<sequence>MNVSESITNYFYETSWGKCDLFGCFDCVSEECKDITSEDCEKIKPELRFHLRSISTHNSMSKKVHNKANRLLDGLDQFFQSKRVTMIFDERDAKKMQDGDEELNEKCTSPSPLQDSYMEDPNYFDSLVDNVDLSYIESEEEPKSACIKPTVSVTNSWDSFKIDYVDIVKFFESLRDSLPKKGSEVHMEDDGS</sequence>
<dbReference type="EMBL" id="CAJVPK010000849">
    <property type="protein sequence ID" value="CAG8554147.1"/>
    <property type="molecule type" value="Genomic_DNA"/>
</dbReference>
<evidence type="ECO:0000313" key="1">
    <source>
        <dbReference type="EMBL" id="CAG8554147.1"/>
    </source>
</evidence>
<name>A0A9N9B5R2_9GLOM</name>
<protein>
    <submittedName>
        <fullName evidence="1">6310_t:CDS:1</fullName>
    </submittedName>
</protein>
<accession>A0A9N9B5R2</accession>
<proteinExistence type="predicted"/>
<dbReference type="AlphaFoldDB" id="A0A9N9B5R2"/>
<organism evidence="1 2">
    <name type="scientific">Diversispora eburnea</name>
    <dbReference type="NCBI Taxonomy" id="1213867"/>
    <lineage>
        <taxon>Eukaryota</taxon>
        <taxon>Fungi</taxon>
        <taxon>Fungi incertae sedis</taxon>
        <taxon>Mucoromycota</taxon>
        <taxon>Glomeromycotina</taxon>
        <taxon>Glomeromycetes</taxon>
        <taxon>Diversisporales</taxon>
        <taxon>Diversisporaceae</taxon>
        <taxon>Diversispora</taxon>
    </lineage>
</organism>